<feature type="transmembrane region" description="Helical" evidence="10">
    <location>
        <begin position="314"/>
        <end position="340"/>
    </location>
</feature>
<dbReference type="InterPro" id="IPR024194">
    <property type="entry name" value="Ac/AlaTfrase_AlgI/DltB"/>
</dbReference>
<keyword evidence="4 9" id="KW-0808">Transferase</keyword>
<keyword evidence="8 9" id="KW-0012">Acyltransferase</keyword>
<dbReference type="PIRSF" id="PIRSF016636">
    <property type="entry name" value="AlgI_DltB"/>
    <property type="match status" value="1"/>
</dbReference>
<dbReference type="Pfam" id="PF03062">
    <property type="entry name" value="MBOAT"/>
    <property type="match status" value="1"/>
</dbReference>
<feature type="transmembrane region" description="Helical" evidence="10">
    <location>
        <begin position="455"/>
        <end position="476"/>
    </location>
</feature>
<feature type="transmembrane region" description="Helical" evidence="10">
    <location>
        <begin position="38"/>
        <end position="59"/>
    </location>
</feature>
<evidence type="ECO:0000256" key="8">
    <source>
        <dbReference type="ARBA" id="ARBA00023315"/>
    </source>
</evidence>
<dbReference type="PANTHER" id="PTHR13285">
    <property type="entry name" value="ACYLTRANSFERASE"/>
    <property type="match status" value="1"/>
</dbReference>
<gene>
    <name evidence="11" type="ORF">SK069_08635</name>
</gene>
<evidence type="ECO:0000256" key="4">
    <source>
        <dbReference type="ARBA" id="ARBA00022679"/>
    </source>
</evidence>
<keyword evidence="5 10" id="KW-0812">Transmembrane</keyword>
<evidence type="ECO:0000256" key="6">
    <source>
        <dbReference type="ARBA" id="ARBA00022989"/>
    </source>
</evidence>
<accession>A0ABU4VLJ4</accession>
<feature type="transmembrane region" description="Helical" evidence="10">
    <location>
        <begin position="363"/>
        <end position="380"/>
    </location>
</feature>
<evidence type="ECO:0000256" key="9">
    <source>
        <dbReference type="PIRNR" id="PIRNR016636"/>
    </source>
</evidence>
<keyword evidence="7 9" id="KW-0472">Membrane</keyword>
<dbReference type="InterPro" id="IPR051085">
    <property type="entry name" value="MB_O-acyltransferase"/>
</dbReference>
<evidence type="ECO:0000256" key="3">
    <source>
        <dbReference type="ARBA" id="ARBA00022475"/>
    </source>
</evidence>
<keyword evidence="6 10" id="KW-1133">Transmembrane helix</keyword>
<dbReference type="PIRSF" id="PIRSF500217">
    <property type="entry name" value="AlgI"/>
    <property type="match status" value="1"/>
</dbReference>
<evidence type="ECO:0000256" key="5">
    <source>
        <dbReference type="ARBA" id="ARBA00022692"/>
    </source>
</evidence>
<name>A0ABU4VLJ4_9ACTN</name>
<comment type="subcellular location">
    <subcellularLocation>
        <location evidence="1">Cell membrane</location>
        <topology evidence="1">Multi-pass membrane protein</topology>
    </subcellularLocation>
</comment>
<dbReference type="RefSeq" id="WP_319953810.1">
    <property type="nucleotide sequence ID" value="NZ_JAXAVX010000003.1"/>
</dbReference>
<reference evidence="11 12" key="1">
    <citation type="submission" date="2023-11" db="EMBL/GenBank/DDBJ databases">
        <authorList>
            <person name="Xu M."/>
            <person name="Jiang T."/>
        </authorList>
    </citation>
    <scope>NUCLEOTIDE SEQUENCE [LARGE SCALE GENOMIC DNA]</scope>
    <source>
        <strain evidence="11 12">SD</strain>
    </source>
</reference>
<feature type="transmembrane region" description="Helical" evidence="10">
    <location>
        <begin position="119"/>
        <end position="143"/>
    </location>
</feature>
<comment type="caution">
    <text evidence="11">The sequence shown here is derived from an EMBL/GenBank/DDBJ whole genome shotgun (WGS) entry which is preliminary data.</text>
</comment>
<evidence type="ECO:0000313" key="12">
    <source>
        <dbReference type="Proteomes" id="UP001277761"/>
    </source>
</evidence>
<keyword evidence="3 9" id="KW-1003">Cell membrane</keyword>
<evidence type="ECO:0000256" key="1">
    <source>
        <dbReference type="ARBA" id="ARBA00004651"/>
    </source>
</evidence>
<feature type="transmembrane region" description="Helical" evidence="10">
    <location>
        <begin position="79"/>
        <end position="99"/>
    </location>
</feature>
<evidence type="ECO:0000256" key="7">
    <source>
        <dbReference type="ARBA" id="ARBA00023136"/>
    </source>
</evidence>
<protein>
    <submittedName>
        <fullName evidence="11">MBOAT family protein</fullName>
    </submittedName>
</protein>
<dbReference type="InterPro" id="IPR028362">
    <property type="entry name" value="AlgI"/>
</dbReference>
<evidence type="ECO:0000256" key="10">
    <source>
        <dbReference type="SAM" id="Phobius"/>
    </source>
</evidence>
<evidence type="ECO:0000256" key="2">
    <source>
        <dbReference type="ARBA" id="ARBA00010323"/>
    </source>
</evidence>
<proteinExistence type="inferred from homology"/>
<dbReference type="Proteomes" id="UP001277761">
    <property type="component" value="Unassembled WGS sequence"/>
</dbReference>
<organism evidence="11 12">
    <name type="scientific">Patulibacter brassicae</name>
    <dbReference type="NCBI Taxonomy" id="1705717"/>
    <lineage>
        <taxon>Bacteria</taxon>
        <taxon>Bacillati</taxon>
        <taxon>Actinomycetota</taxon>
        <taxon>Thermoleophilia</taxon>
        <taxon>Solirubrobacterales</taxon>
        <taxon>Patulibacteraceae</taxon>
        <taxon>Patulibacter</taxon>
    </lineage>
</organism>
<feature type="transmembrane region" description="Helical" evidence="10">
    <location>
        <begin position="415"/>
        <end position="434"/>
    </location>
</feature>
<comment type="similarity">
    <text evidence="2 9">Belongs to the membrane-bound acyltransferase family.</text>
</comment>
<sequence>MVFASPIFLWAFLPAVLLVLWSAPKRARNLVVSAASLVFYAWGAHEFVLLLLACMAVNFAAGQAIDSDGLRARPGRRKAVLAATIAFDLSILVVWKYGTFALEQIADVRRALGDDVGDVIQIALPIGISFFTFHHISYIVDVYRGVRGAQKKPLEFITYISMFPQLVAGPIVRYNEIADQLPNDAPRDRWDDFTAGVPRFMLGLFKKVVIADALAPIADASFALDGGEMTTTAAWVGAIAYTLQIYFDFSGYSDMAIGLGRMLGFRLPENFRRPYSAVSITDFWRRWHISLSNWFRDYLYVPLGGNRKGPSRTYVNLSIVFLLTGLWHGANWTFIVWGVYHGTWMLIERATGLRTLPDATWHWPRRILTFLIVVVGWVFFRAPDLGTAFDVFGAMFWPTGGVLPPEVGVALGNQATATLVVGLLVLLLPGSFVTGRWIEFGRGRLADAGRAVTTAVAGPYAALMVAAGTFSPFLYFQF</sequence>
<evidence type="ECO:0000313" key="11">
    <source>
        <dbReference type="EMBL" id="MDX8151655.1"/>
    </source>
</evidence>
<dbReference type="PANTHER" id="PTHR13285:SF23">
    <property type="entry name" value="TEICHOIC ACID D-ALANYLTRANSFERASE"/>
    <property type="match status" value="1"/>
</dbReference>
<dbReference type="EMBL" id="JAXAVX010000003">
    <property type="protein sequence ID" value="MDX8151655.1"/>
    <property type="molecule type" value="Genomic_DNA"/>
</dbReference>
<keyword evidence="12" id="KW-1185">Reference proteome</keyword>
<dbReference type="InterPro" id="IPR004299">
    <property type="entry name" value="MBOAT_fam"/>
</dbReference>